<accession>A0A182WNB1</accession>
<dbReference type="EnsemblMetazoa" id="AMIN014207-RA">
    <property type="protein sequence ID" value="AMIN014207-PA"/>
    <property type="gene ID" value="AMIN014207"/>
</dbReference>
<dbReference type="Proteomes" id="UP000075920">
    <property type="component" value="Unassembled WGS sequence"/>
</dbReference>
<feature type="compositionally biased region" description="Basic residues" evidence="1">
    <location>
        <begin position="50"/>
        <end position="65"/>
    </location>
</feature>
<sequence>MYHITGTVETCVRMCMRACVFVYVCVSVYMWASGNKCSAGAVFWPAATHRSTHGAKKQQSKKERKQTHENHSFPSSAEGGFASVVLRR</sequence>
<evidence type="ECO:0000313" key="2">
    <source>
        <dbReference type="EnsemblMetazoa" id="AMIN014207-PA"/>
    </source>
</evidence>
<organism evidence="2 3">
    <name type="scientific">Anopheles minimus</name>
    <dbReference type="NCBI Taxonomy" id="112268"/>
    <lineage>
        <taxon>Eukaryota</taxon>
        <taxon>Metazoa</taxon>
        <taxon>Ecdysozoa</taxon>
        <taxon>Arthropoda</taxon>
        <taxon>Hexapoda</taxon>
        <taxon>Insecta</taxon>
        <taxon>Pterygota</taxon>
        <taxon>Neoptera</taxon>
        <taxon>Endopterygota</taxon>
        <taxon>Diptera</taxon>
        <taxon>Nematocera</taxon>
        <taxon>Culicoidea</taxon>
        <taxon>Culicidae</taxon>
        <taxon>Anophelinae</taxon>
        <taxon>Anopheles</taxon>
    </lineage>
</organism>
<reference evidence="3" key="1">
    <citation type="submission" date="2013-03" db="EMBL/GenBank/DDBJ databases">
        <title>The Genome Sequence of Anopheles minimus MINIMUS1.</title>
        <authorList>
            <consortium name="The Broad Institute Genomics Platform"/>
            <person name="Neafsey D.E."/>
            <person name="Walton C."/>
            <person name="Walker B."/>
            <person name="Young S.K."/>
            <person name="Zeng Q."/>
            <person name="Gargeya S."/>
            <person name="Fitzgerald M."/>
            <person name="Haas B."/>
            <person name="Abouelleil A."/>
            <person name="Allen A.W."/>
            <person name="Alvarado L."/>
            <person name="Arachchi H.M."/>
            <person name="Berlin A.M."/>
            <person name="Chapman S.B."/>
            <person name="Gainer-Dewar J."/>
            <person name="Goldberg J."/>
            <person name="Griggs A."/>
            <person name="Gujja S."/>
            <person name="Hansen M."/>
            <person name="Howarth C."/>
            <person name="Imamovic A."/>
            <person name="Ireland A."/>
            <person name="Larimer J."/>
            <person name="McCowan C."/>
            <person name="Murphy C."/>
            <person name="Pearson M."/>
            <person name="Poon T.W."/>
            <person name="Priest M."/>
            <person name="Roberts A."/>
            <person name="Saif S."/>
            <person name="Shea T."/>
            <person name="Sisk P."/>
            <person name="Sykes S."/>
            <person name="Wortman J."/>
            <person name="Nusbaum C."/>
            <person name="Birren B."/>
        </authorList>
    </citation>
    <scope>NUCLEOTIDE SEQUENCE [LARGE SCALE GENOMIC DNA]</scope>
    <source>
        <strain evidence="3">MINIMUS1</strain>
    </source>
</reference>
<evidence type="ECO:0000256" key="1">
    <source>
        <dbReference type="SAM" id="MobiDB-lite"/>
    </source>
</evidence>
<feature type="region of interest" description="Disordered" evidence="1">
    <location>
        <begin position="50"/>
        <end position="88"/>
    </location>
</feature>
<proteinExistence type="predicted"/>
<dbReference type="VEuPathDB" id="VectorBase:AMIN014207"/>
<keyword evidence="3" id="KW-1185">Reference proteome</keyword>
<name>A0A182WNB1_9DIPT</name>
<evidence type="ECO:0000313" key="3">
    <source>
        <dbReference type="Proteomes" id="UP000075920"/>
    </source>
</evidence>
<protein>
    <submittedName>
        <fullName evidence="2">Uncharacterized protein</fullName>
    </submittedName>
</protein>
<dbReference type="AlphaFoldDB" id="A0A182WNB1"/>
<reference evidence="2" key="2">
    <citation type="submission" date="2020-05" db="UniProtKB">
        <authorList>
            <consortium name="EnsemblMetazoa"/>
        </authorList>
    </citation>
    <scope>IDENTIFICATION</scope>
    <source>
        <strain evidence="2">MINIMUS1</strain>
    </source>
</reference>